<dbReference type="Pfam" id="PF13439">
    <property type="entry name" value="Glyco_transf_4"/>
    <property type="match status" value="1"/>
</dbReference>
<dbReference type="InterPro" id="IPR001296">
    <property type="entry name" value="Glyco_trans_1"/>
</dbReference>
<feature type="domain" description="Glycosyl transferase family 1" evidence="2">
    <location>
        <begin position="201"/>
        <end position="313"/>
    </location>
</feature>
<dbReference type="PANTHER" id="PTHR46401:SF2">
    <property type="entry name" value="GLYCOSYLTRANSFERASE WBBK-RELATED"/>
    <property type="match status" value="1"/>
</dbReference>
<dbReference type="EMBL" id="MGAL01000039">
    <property type="protein sequence ID" value="OGK46872.1"/>
    <property type="molecule type" value="Genomic_DNA"/>
</dbReference>
<comment type="caution">
    <text evidence="4">The sequence shown here is derived from an EMBL/GenBank/DDBJ whole genome shotgun (WGS) entry which is preliminary data.</text>
</comment>
<dbReference type="GO" id="GO:0016757">
    <property type="term" value="F:glycosyltransferase activity"/>
    <property type="evidence" value="ECO:0007669"/>
    <property type="project" value="InterPro"/>
</dbReference>
<dbReference type="Proteomes" id="UP000177141">
    <property type="component" value="Unassembled WGS sequence"/>
</dbReference>
<proteinExistence type="predicted"/>
<feature type="domain" description="Glycosyltransferase subfamily 4-like N-terminal" evidence="3">
    <location>
        <begin position="15"/>
        <end position="180"/>
    </location>
</feature>
<reference evidence="4 5" key="1">
    <citation type="journal article" date="2016" name="Nat. Commun.">
        <title>Thousands of microbial genomes shed light on interconnected biogeochemical processes in an aquifer system.</title>
        <authorList>
            <person name="Anantharaman K."/>
            <person name="Brown C.T."/>
            <person name="Hug L.A."/>
            <person name="Sharon I."/>
            <person name="Castelle C.J."/>
            <person name="Probst A.J."/>
            <person name="Thomas B.C."/>
            <person name="Singh A."/>
            <person name="Wilkins M.J."/>
            <person name="Karaoz U."/>
            <person name="Brodie E.L."/>
            <person name="Williams K.H."/>
            <person name="Hubbard S.S."/>
            <person name="Banfield J.F."/>
        </authorList>
    </citation>
    <scope>NUCLEOTIDE SEQUENCE [LARGE SCALE GENOMIC DNA]</scope>
</reference>
<protein>
    <recommendedName>
        <fullName evidence="6">Glycosyl transferase family 1 domain-containing protein</fullName>
    </recommendedName>
</protein>
<dbReference type="CDD" id="cd03809">
    <property type="entry name" value="GT4_MtfB-like"/>
    <property type="match status" value="1"/>
</dbReference>
<dbReference type="Pfam" id="PF00534">
    <property type="entry name" value="Glycos_transf_1"/>
    <property type="match status" value="1"/>
</dbReference>
<evidence type="ECO:0000256" key="1">
    <source>
        <dbReference type="ARBA" id="ARBA00022679"/>
    </source>
</evidence>
<dbReference type="SUPFAM" id="SSF53756">
    <property type="entry name" value="UDP-Glycosyltransferase/glycogen phosphorylase"/>
    <property type="match status" value="1"/>
</dbReference>
<dbReference type="GO" id="GO:0009103">
    <property type="term" value="P:lipopolysaccharide biosynthetic process"/>
    <property type="evidence" value="ECO:0007669"/>
    <property type="project" value="TreeGrafter"/>
</dbReference>
<evidence type="ECO:0000259" key="2">
    <source>
        <dbReference type="Pfam" id="PF00534"/>
    </source>
</evidence>
<dbReference type="STRING" id="1802061.A3A93_06470"/>
<evidence type="ECO:0000259" key="3">
    <source>
        <dbReference type="Pfam" id="PF13439"/>
    </source>
</evidence>
<keyword evidence="1" id="KW-0808">Transferase</keyword>
<dbReference type="AlphaFoldDB" id="A0A1F7IU23"/>
<sequence>MKIGIDISMLVYQGSGVATYTYNLVKNLLKIDKQNSYHLFYSSFRRPKNFIYLKELKETGGKIYDYPFPPRVMKFCWNKYHILPVEWLIGKVDIFHSSDFLRPPLLKGTKGITTIHDLTWKKFPKFHTKDIVKAHEQKLKMTIEKNDVIIVDSEKTKEDLLYYYPIVKNPIYTVPLGVDKKFFQRQELEKIRKTLNKYEIHQPYILYVGAIEPRKNIPTLIKAFNLVLKDYSNYKLVLAGRAGWKNEGVFNLINELDLNGKVIFTGFVEDEDLPAVYQGATVFVYPTFYEGFGLPPLEALASGTPTIAFNSPSLNIKFIEKIDPIELASKITSQIKNPRLLNLTIPSWTETSRKTLEVYRKIIRD</sequence>
<evidence type="ECO:0008006" key="6">
    <source>
        <dbReference type="Google" id="ProtNLM"/>
    </source>
</evidence>
<dbReference type="InterPro" id="IPR028098">
    <property type="entry name" value="Glyco_trans_4-like_N"/>
</dbReference>
<accession>A0A1F7IU23</accession>
<evidence type="ECO:0000313" key="5">
    <source>
        <dbReference type="Proteomes" id="UP000177141"/>
    </source>
</evidence>
<dbReference type="PANTHER" id="PTHR46401">
    <property type="entry name" value="GLYCOSYLTRANSFERASE WBBK-RELATED"/>
    <property type="match status" value="1"/>
</dbReference>
<organism evidence="4 5">
    <name type="scientific">Candidatus Roizmanbacteria bacterium RIFCSPLOWO2_01_FULL_38_12</name>
    <dbReference type="NCBI Taxonomy" id="1802061"/>
    <lineage>
        <taxon>Bacteria</taxon>
        <taxon>Candidatus Roizmaniibacteriota</taxon>
    </lineage>
</organism>
<dbReference type="Gene3D" id="3.40.50.2000">
    <property type="entry name" value="Glycogen Phosphorylase B"/>
    <property type="match status" value="2"/>
</dbReference>
<gene>
    <name evidence="4" type="ORF">A3A93_06470</name>
</gene>
<evidence type="ECO:0000313" key="4">
    <source>
        <dbReference type="EMBL" id="OGK46872.1"/>
    </source>
</evidence>
<name>A0A1F7IU23_9BACT</name>